<keyword evidence="3" id="KW-1185">Reference proteome</keyword>
<dbReference type="Proteomes" id="UP000324133">
    <property type="component" value="Unassembled WGS sequence"/>
</dbReference>
<evidence type="ECO:0000259" key="1">
    <source>
        <dbReference type="PROSITE" id="PS51186"/>
    </source>
</evidence>
<dbReference type="CDD" id="cd04301">
    <property type="entry name" value="NAT_SF"/>
    <property type="match status" value="1"/>
</dbReference>
<dbReference type="RefSeq" id="WP_149089480.1">
    <property type="nucleotide sequence ID" value="NZ_VKKY01000001.1"/>
</dbReference>
<name>A0A5B6TK62_9BACT</name>
<dbReference type="EMBL" id="VKKY01000001">
    <property type="protein sequence ID" value="KAA3439840.1"/>
    <property type="molecule type" value="Genomic_DNA"/>
</dbReference>
<dbReference type="InterPro" id="IPR051531">
    <property type="entry name" value="N-acetyltransferase"/>
</dbReference>
<dbReference type="PANTHER" id="PTHR43792">
    <property type="entry name" value="GNAT FAMILY, PUTATIVE (AFU_ORTHOLOGUE AFUA_3G00765)-RELATED-RELATED"/>
    <property type="match status" value="1"/>
</dbReference>
<dbReference type="Gene3D" id="3.40.630.30">
    <property type="match status" value="1"/>
</dbReference>
<dbReference type="GO" id="GO:0016747">
    <property type="term" value="F:acyltransferase activity, transferring groups other than amino-acyl groups"/>
    <property type="evidence" value="ECO:0007669"/>
    <property type="project" value="InterPro"/>
</dbReference>
<protein>
    <submittedName>
        <fullName evidence="2">GNAT family N-acetyltransferase</fullName>
    </submittedName>
</protein>
<evidence type="ECO:0000313" key="3">
    <source>
        <dbReference type="Proteomes" id="UP000324133"/>
    </source>
</evidence>
<evidence type="ECO:0000313" key="2">
    <source>
        <dbReference type="EMBL" id="KAA3439840.1"/>
    </source>
</evidence>
<feature type="domain" description="N-acetyltransferase" evidence="1">
    <location>
        <begin position="10"/>
        <end position="170"/>
    </location>
</feature>
<proteinExistence type="predicted"/>
<keyword evidence="2" id="KW-0808">Transferase</keyword>
<dbReference type="SUPFAM" id="SSF55729">
    <property type="entry name" value="Acyl-CoA N-acyltransferases (Nat)"/>
    <property type="match status" value="1"/>
</dbReference>
<dbReference type="AlphaFoldDB" id="A0A5B6TK62"/>
<gene>
    <name evidence="2" type="ORF">FOA19_03990</name>
</gene>
<sequence>MKILLETERLRLREFTLQDTAFIITLMNSPGWLQFIGDRNVKTQEQALFYLQNGPLKSYLQHGYGLSLVERKEDGQAIGMCGLVNRDGLDHPDLGFAFLPDFSGQGYASEMASAVMEDASTRLQIPTILAITAPNNARSIRLLEKVGLKLQKTTRLPGSHEDLLLFSNQSVPTNPSSR</sequence>
<accession>A0A5B6TK62</accession>
<organism evidence="2 3">
    <name type="scientific">Rufibacter hautae</name>
    <dbReference type="NCBI Taxonomy" id="2595005"/>
    <lineage>
        <taxon>Bacteria</taxon>
        <taxon>Pseudomonadati</taxon>
        <taxon>Bacteroidota</taxon>
        <taxon>Cytophagia</taxon>
        <taxon>Cytophagales</taxon>
        <taxon>Hymenobacteraceae</taxon>
        <taxon>Rufibacter</taxon>
    </lineage>
</organism>
<dbReference type="PANTHER" id="PTHR43792:SF1">
    <property type="entry name" value="N-ACETYLTRANSFERASE DOMAIN-CONTAINING PROTEIN"/>
    <property type="match status" value="1"/>
</dbReference>
<dbReference type="Pfam" id="PF13302">
    <property type="entry name" value="Acetyltransf_3"/>
    <property type="match status" value="1"/>
</dbReference>
<dbReference type="InterPro" id="IPR000182">
    <property type="entry name" value="GNAT_dom"/>
</dbReference>
<reference evidence="2 3" key="1">
    <citation type="submission" date="2019-07" db="EMBL/GenBank/DDBJ databases">
        <title>Rufibacter sp. nov., isolated from lake sediment.</title>
        <authorList>
            <person name="Qu J.-H."/>
        </authorList>
    </citation>
    <scope>NUCLEOTIDE SEQUENCE [LARGE SCALE GENOMIC DNA]</scope>
    <source>
        <strain evidence="2 3">NBS58-1</strain>
    </source>
</reference>
<dbReference type="OrthoDB" id="9798081at2"/>
<dbReference type="PROSITE" id="PS51186">
    <property type="entry name" value="GNAT"/>
    <property type="match status" value="1"/>
</dbReference>
<dbReference type="InterPro" id="IPR016181">
    <property type="entry name" value="Acyl_CoA_acyltransferase"/>
</dbReference>
<comment type="caution">
    <text evidence="2">The sequence shown here is derived from an EMBL/GenBank/DDBJ whole genome shotgun (WGS) entry which is preliminary data.</text>
</comment>